<dbReference type="Proteomes" id="UP001363622">
    <property type="component" value="Unassembled WGS sequence"/>
</dbReference>
<feature type="chain" id="PRO_5045869726" description="Gylcosyl hydrolase 115 C-terminal domain-containing protein" evidence="3">
    <location>
        <begin position="24"/>
        <end position="1013"/>
    </location>
</feature>
<dbReference type="Pfam" id="PF17829">
    <property type="entry name" value="GH115_C"/>
    <property type="match status" value="1"/>
</dbReference>
<dbReference type="EMBL" id="JBBPHU010000009">
    <property type="protein sequence ID" value="KAK7514024.1"/>
    <property type="molecule type" value="Genomic_DNA"/>
</dbReference>
<feature type="coiled-coil region" evidence="2">
    <location>
        <begin position="562"/>
        <end position="589"/>
    </location>
</feature>
<dbReference type="InterPro" id="IPR041437">
    <property type="entry name" value="GH115_C"/>
</dbReference>
<dbReference type="Pfam" id="PF15979">
    <property type="entry name" value="Glyco_hydro_115"/>
    <property type="match status" value="1"/>
</dbReference>
<reference evidence="5 6" key="1">
    <citation type="submission" date="2024-04" db="EMBL/GenBank/DDBJ databases">
        <title>Phyllosticta paracitricarpa is synonymous to the EU quarantine fungus P. citricarpa based on phylogenomic analyses.</title>
        <authorList>
            <consortium name="Lawrence Berkeley National Laboratory"/>
            <person name="Van Ingen-Buijs V.A."/>
            <person name="Van Westerhoven A.C."/>
            <person name="Haridas S."/>
            <person name="Skiadas P."/>
            <person name="Martin F."/>
            <person name="Groenewald J.Z."/>
            <person name="Crous P.W."/>
            <person name="Seidl M.F."/>
        </authorList>
    </citation>
    <scope>NUCLEOTIDE SEQUENCE [LARGE SCALE GENOMIC DNA]</scope>
    <source>
        <strain evidence="5 6">CBS 123371</strain>
    </source>
</reference>
<evidence type="ECO:0000256" key="3">
    <source>
        <dbReference type="SAM" id="SignalP"/>
    </source>
</evidence>
<organism evidence="5 6">
    <name type="scientific">Phyllosticta citriasiana</name>
    <dbReference type="NCBI Taxonomy" id="595635"/>
    <lineage>
        <taxon>Eukaryota</taxon>
        <taxon>Fungi</taxon>
        <taxon>Dikarya</taxon>
        <taxon>Ascomycota</taxon>
        <taxon>Pezizomycotina</taxon>
        <taxon>Dothideomycetes</taxon>
        <taxon>Dothideomycetes incertae sedis</taxon>
        <taxon>Botryosphaeriales</taxon>
        <taxon>Phyllostictaceae</taxon>
        <taxon>Phyllosticta</taxon>
    </lineage>
</organism>
<gene>
    <name evidence="5" type="ORF">IWZ03DRAFT_247421</name>
</gene>
<dbReference type="Gene3D" id="1.20.58.2150">
    <property type="match status" value="1"/>
</dbReference>
<dbReference type="PANTHER" id="PTHR37842">
    <property type="match status" value="1"/>
</dbReference>
<evidence type="ECO:0000259" key="4">
    <source>
        <dbReference type="Pfam" id="PF17829"/>
    </source>
</evidence>
<evidence type="ECO:0000256" key="1">
    <source>
        <dbReference type="ARBA" id="ARBA00022801"/>
    </source>
</evidence>
<feature type="signal peptide" evidence="3">
    <location>
        <begin position="1"/>
        <end position="23"/>
    </location>
</feature>
<evidence type="ECO:0000313" key="6">
    <source>
        <dbReference type="Proteomes" id="UP001363622"/>
    </source>
</evidence>
<protein>
    <recommendedName>
        <fullName evidence="4">Gylcosyl hydrolase 115 C-terminal domain-containing protein</fullName>
    </recommendedName>
</protein>
<comment type="caution">
    <text evidence="5">The sequence shown here is derived from an EMBL/GenBank/DDBJ whole genome shotgun (WGS) entry which is preliminary data.</text>
</comment>
<evidence type="ECO:0000313" key="5">
    <source>
        <dbReference type="EMBL" id="KAK7514024.1"/>
    </source>
</evidence>
<sequence>MMLLLPLLFASALLICGVVEALGQRPTIAFNGTAHDFLLASSSASVRLLLDAADWPGVLRAADDVALDFGRVTGANGSVVLDESNGHRGNASATFNVTGKSKWDVGSKGVMTAGLMIAGTVGKSSLIDGLAREGKIDVARIEGRWEAFTSSVVQAPIEGIDWALVVAGSDKRGTIYGLYDISEQIGVSPWYWFADVPTRSQSAIFALNTTKKQGPPSVKYRGLFINDEAPALTGWMNANYLKSEYGSAFGADFYAHVFELLLRLRANYFWPAMWGSMFNVDDARNQPLADEFGIVMGTSHTEPMMRATNEWTTFGQGAWQWNTNNASIYPFFVEGAERAKPYEGIMTMGMRGSGDTALSPGIETAMLENIVDTQRSILEDVYGNVTAVPQMWCLYKEVQGYYEAGMRVPDDVTLLWSDDNWGNMRRLPTSNETDRSGGAGIYYHFDYVGDPRDYKWINTIQLEKTLEQLRLTYERGARDIWIVNVGDLKPLEIPISHFLDLAYNIDQWSTVSTEHWLTLWATREFGAAVAKDTARVVDVYGKLAARRKYELLNSTIYSTINYEEAETVLDEWESLAKEAQSIHDTLSEEAQPSFFELVLHPVLAGLTVYDIHISSAKNLLYASQGRTSVNAWADRVLKKFRYDHELTARYNSLLDGKWNHMMDQTHLGYVYWQQPMRQITPPLQFVQTLEGGLNGDMKVSVEGSNASVPGDDQWHDLSSDTLTLPPIDPFGSRRWIDIFSTGTSSCLWNISADPFVKLSQSSGMLSASGNATDTRVYITIDWDAVADASGTTTINITSSTGYGTQYTAPKVIIPYNRTTIPSSFSNGFVESDGHISIEAAHYSTIVPATTANTSAEWTVLSSYGRTQSGVTLSPGTLPSLTTSTAPALEYNILTFSPLSANASSPNANITLYLSPSLNTDPSRPLRYAVTVDDQDPQIVQFVHDRPDGALPVGWEDAVADAIWKSRTDWIVPPGEHVVRLWALEPGVVVQKVVLDLGGVRESYLGPPESRWVG</sequence>
<accession>A0ABR1KG53</accession>
<evidence type="ECO:0000256" key="2">
    <source>
        <dbReference type="SAM" id="Coils"/>
    </source>
</evidence>
<keyword evidence="3" id="KW-0732">Signal</keyword>
<keyword evidence="6" id="KW-1185">Reference proteome</keyword>
<dbReference type="InterPro" id="IPR029018">
    <property type="entry name" value="Hex-like_dom2"/>
</dbReference>
<keyword evidence="2" id="KW-0175">Coiled coil</keyword>
<proteinExistence type="predicted"/>
<dbReference type="Gene3D" id="3.30.379.10">
    <property type="entry name" value="Chitobiase/beta-hexosaminidase domain 2-like"/>
    <property type="match status" value="1"/>
</dbReference>
<feature type="domain" description="Gylcosyl hydrolase 115 C-terminal" evidence="4">
    <location>
        <begin position="827"/>
        <end position="1008"/>
    </location>
</feature>
<dbReference type="InterPro" id="IPR031924">
    <property type="entry name" value="GH115"/>
</dbReference>
<name>A0ABR1KG53_9PEZI</name>
<dbReference type="InterPro" id="IPR042301">
    <property type="entry name" value="GH115_sf"/>
</dbReference>
<keyword evidence="1" id="KW-0378">Hydrolase</keyword>
<dbReference type="Gene3D" id="3.20.20.520">
    <property type="entry name" value="Glycosyl hydrolase family 115"/>
    <property type="match status" value="1"/>
</dbReference>
<dbReference type="PANTHER" id="PTHR37842:SF2">
    <property type="entry name" value="GYLCOSYL HYDROLASE 115 C-TERMINAL DOMAIN-CONTAINING PROTEIN"/>
    <property type="match status" value="1"/>
</dbReference>
<dbReference type="Gene3D" id="2.60.120.1620">
    <property type="match status" value="1"/>
</dbReference>